<dbReference type="EMBL" id="CCSB01000003">
    <property type="protein sequence ID" value="CDZ78614.1"/>
    <property type="molecule type" value="Genomic_DNA"/>
</dbReference>
<dbReference type="Proteomes" id="UP000044071">
    <property type="component" value="Unassembled WGS sequence"/>
</dbReference>
<evidence type="ECO:0000313" key="1">
    <source>
        <dbReference type="EMBL" id="CDZ78614.1"/>
    </source>
</evidence>
<reference evidence="1 2" key="1">
    <citation type="submission" date="2014-06" db="EMBL/GenBank/DDBJ databases">
        <authorList>
            <person name="Urmite Genomes Urmite Genomes"/>
        </authorList>
    </citation>
    <scope>NUCLEOTIDE SEQUENCE [LARGE SCALE GENOMIC DNA]</scope>
</reference>
<dbReference type="AlphaFoldDB" id="A0A078L3B7"/>
<keyword evidence="2" id="KW-1185">Reference proteome</keyword>
<dbReference type="STRING" id="1034943.BN59_02924"/>
<gene>
    <name evidence="1" type="ORF">BN59_02924</name>
</gene>
<name>A0A078L3B7_9GAMM</name>
<sequence>MLRCIQTTGALDSDTSRHVLTHRPLKERFSLFPSPKRGEKVPEG</sequence>
<proteinExistence type="predicted"/>
<protein>
    <submittedName>
        <fullName evidence="1">Uncharacterized protein</fullName>
    </submittedName>
</protein>
<evidence type="ECO:0000313" key="2">
    <source>
        <dbReference type="Proteomes" id="UP000044071"/>
    </source>
</evidence>
<organism evidence="1 2">
    <name type="scientific">Legionella massiliensis</name>
    <dbReference type="NCBI Taxonomy" id="1034943"/>
    <lineage>
        <taxon>Bacteria</taxon>
        <taxon>Pseudomonadati</taxon>
        <taxon>Pseudomonadota</taxon>
        <taxon>Gammaproteobacteria</taxon>
        <taxon>Legionellales</taxon>
        <taxon>Legionellaceae</taxon>
        <taxon>Legionella</taxon>
    </lineage>
</organism>
<accession>A0A078L3B7</accession>